<keyword evidence="1" id="KW-0472">Membrane</keyword>
<keyword evidence="1" id="KW-0812">Transmembrane</keyword>
<name>A0A1J3H081_NOCCA</name>
<feature type="transmembrane region" description="Helical" evidence="1">
    <location>
        <begin position="47"/>
        <end position="69"/>
    </location>
</feature>
<protein>
    <submittedName>
        <fullName evidence="2">Uncharacterized protein</fullName>
    </submittedName>
</protein>
<proteinExistence type="predicted"/>
<dbReference type="AlphaFoldDB" id="A0A1J3H081"/>
<evidence type="ECO:0000313" key="2">
    <source>
        <dbReference type="EMBL" id="JAU61763.1"/>
    </source>
</evidence>
<organism evidence="2">
    <name type="scientific">Noccaea caerulescens</name>
    <name type="common">Alpine penny-cress</name>
    <name type="synonym">Thlaspi caerulescens</name>
    <dbReference type="NCBI Taxonomy" id="107243"/>
    <lineage>
        <taxon>Eukaryota</taxon>
        <taxon>Viridiplantae</taxon>
        <taxon>Streptophyta</taxon>
        <taxon>Embryophyta</taxon>
        <taxon>Tracheophyta</taxon>
        <taxon>Spermatophyta</taxon>
        <taxon>Magnoliopsida</taxon>
        <taxon>eudicotyledons</taxon>
        <taxon>Gunneridae</taxon>
        <taxon>Pentapetalae</taxon>
        <taxon>rosids</taxon>
        <taxon>malvids</taxon>
        <taxon>Brassicales</taxon>
        <taxon>Brassicaceae</taxon>
        <taxon>Coluteocarpeae</taxon>
        <taxon>Noccaea</taxon>
    </lineage>
</organism>
<evidence type="ECO:0000256" key="1">
    <source>
        <dbReference type="SAM" id="Phobius"/>
    </source>
</evidence>
<dbReference type="EMBL" id="GEVL01015578">
    <property type="protein sequence ID" value="JAU61763.1"/>
    <property type="molecule type" value="Transcribed_RNA"/>
</dbReference>
<gene>
    <name evidence="2" type="ORF">LE_TR15495_c4_g1_i1_g.49549</name>
</gene>
<sequence>MNLQLQLQHQWLNRLLLLHLKLTTKLKTEPVTVALVLLCSKIDILKFSVWIMCSLYFPSGVVFISGLFLSSAPTTASASSLVTVLSPPSFSAASYTIIQNLTHTN</sequence>
<accession>A0A1J3H081</accession>
<keyword evidence="1" id="KW-1133">Transmembrane helix</keyword>
<reference evidence="2" key="1">
    <citation type="submission" date="2016-07" db="EMBL/GenBank/DDBJ databases">
        <title>De novo transcriptome assembly of four accessions of the metal hyperaccumulator plant Noccaea caerulescens.</title>
        <authorList>
            <person name="Blande D."/>
            <person name="Halimaa P."/>
            <person name="Tervahauta A.I."/>
            <person name="Aarts M.G."/>
            <person name="Karenlampi S.O."/>
        </authorList>
    </citation>
    <scope>NUCLEOTIDE SEQUENCE</scope>
</reference>